<evidence type="ECO:0000256" key="4">
    <source>
        <dbReference type="ARBA" id="ARBA00022605"/>
    </source>
</evidence>
<dbReference type="Pfam" id="PF00733">
    <property type="entry name" value="Asn_synthase"/>
    <property type="match status" value="1"/>
</dbReference>
<dbReference type="Pfam" id="PF04117">
    <property type="entry name" value="Mpv17_PMP22"/>
    <property type="match status" value="1"/>
</dbReference>
<feature type="domain" description="Asparagine synthetase" evidence="14">
    <location>
        <begin position="474"/>
        <end position="574"/>
    </location>
</feature>
<keyword evidence="11 12" id="KW-0326">Glycosidase</keyword>
<dbReference type="InterPro" id="IPR007248">
    <property type="entry name" value="Mpv17_PMP22"/>
</dbReference>
<dbReference type="GO" id="GO:0015926">
    <property type="term" value="F:glucosidase activity"/>
    <property type="evidence" value="ECO:0007669"/>
    <property type="project" value="InterPro"/>
</dbReference>
<comment type="similarity">
    <text evidence="3 12">Belongs to the glycosyl hydrolase 53 family.</text>
</comment>
<evidence type="ECO:0000256" key="6">
    <source>
        <dbReference type="ARBA" id="ARBA00022801"/>
    </source>
</evidence>
<evidence type="ECO:0000313" key="15">
    <source>
        <dbReference type="EMBL" id="KAF4632453.1"/>
    </source>
</evidence>
<dbReference type="EMBL" id="JAAMPI010000346">
    <property type="protein sequence ID" value="KAF4632453.1"/>
    <property type="molecule type" value="Genomic_DNA"/>
</dbReference>
<evidence type="ECO:0000256" key="3">
    <source>
        <dbReference type="ARBA" id="ARBA00010687"/>
    </source>
</evidence>
<organism evidence="15 16">
    <name type="scientific">Cudoniella acicularis</name>
    <dbReference type="NCBI Taxonomy" id="354080"/>
    <lineage>
        <taxon>Eukaryota</taxon>
        <taxon>Fungi</taxon>
        <taxon>Dikarya</taxon>
        <taxon>Ascomycota</taxon>
        <taxon>Pezizomycotina</taxon>
        <taxon>Leotiomycetes</taxon>
        <taxon>Helotiales</taxon>
        <taxon>Tricladiaceae</taxon>
        <taxon>Cudoniella</taxon>
    </lineage>
</organism>
<dbReference type="SUPFAM" id="SSF51445">
    <property type="entry name" value="(Trans)glycosidases"/>
    <property type="match status" value="1"/>
</dbReference>
<dbReference type="PANTHER" id="PTHR45937:SF1">
    <property type="entry name" value="ASPARAGINE SYNTHETASE DOMAIN-CONTAINING PROTEIN 1"/>
    <property type="match status" value="1"/>
</dbReference>
<feature type="transmembrane region" description="Helical" evidence="13">
    <location>
        <begin position="1080"/>
        <end position="1100"/>
    </location>
</feature>
<evidence type="ECO:0000256" key="1">
    <source>
        <dbReference type="ARBA" id="ARBA00004141"/>
    </source>
</evidence>
<evidence type="ECO:0000256" key="10">
    <source>
        <dbReference type="ARBA" id="ARBA00023136"/>
    </source>
</evidence>
<comment type="caution">
    <text evidence="15">The sequence shown here is derived from an EMBL/GenBank/DDBJ whole genome shotgun (WGS) entry which is preliminary data.</text>
</comment>
<sequence>MCGIHTLISRKSFQAPSAELKHLLYDRGPDYSGEAQTQIHVENEPPCWVSCTSTVLALRGGQVTAQPFTDVPSGSILCWNGEAWKISGEAVLGNDGQQIFDLLLQASNAKMLATESLVAVLGVLRSISGPFAFVFLDGNHGVVYFGRDCLGRRSLLFNSTGCPGSLELSSCPDPRNDSWMEVEADGIYQLSLSKSRTMLEYGESRGAIYPHLTLPLRKHSWDDLELAVSSPALGTFNRTLPSQGDELNSTSASVKQLRHHLRESLKLRILNVPVPPGLSQEHNVRVAILFSGGLDCTVLARMAHDLLPPDQQIDLINVAFENPRVIEAARRASKSKKQNINARSGLELLEAPEALSDPTAISFFESCPDRETGRKAFRELQNVNVPYTDTIAHRVKVVNLIHPHSTEMDLSIAYALYFAARGEGIASSTLDSNSGPYKTPARVLLSGLGADELFGGYTRHATAFSRNGFSALLDELELDVNRLGKRNLGRDDRVISHWGREARFPYLDESLVKWAVECPIALKCGFSKNDRNKSDIDIEPGKKVLRLLACELGMHSVAHEKKRAIQFGARTAKMENLQYASLGTCLSGPAFCDSSSNQDIFFYKGHDLSSLKTLEDGGSIYKDTARNNQTRPAEDILGDGGMNSVRLRIWVNPEGGTNGLEYNLVLAKRFQSKGYKIYLDFHFSDSWADPNKQPPPAAWPTTLTPLASTLRGYVKDTLVSFENAGIKLDIVALGNEIRHGILWPVGYADVDVQPWSATVANFSHLATLWKAARAGVDDAVSAGVPKPQVMIHIDDGWNITLQQRWFGAMVANGIPTTAWDVFGFSFYPFYGTAATFDNLKTTLNTLAWEYRKPIQVVETDYPAICNGEYNPIPESSEPEIPYSIAGQLTWTDDVISIVEQVPFGLGQGVHYWEPAVTNLSSIPSPQFPTPLVHTIIFFLEMAIVSRIAAKFNGYYADRPILTMMITNAVLGGIADTVAQSITTIRLAALRKPVGITKDDTMAIEIHELDRKNPFNTNDLIPDSKALPPPFDFERLTRFMAYGFMMAPVQFKWFTFLSKAFPITKSSGLGPAIKMVAFDQLIFAPVGIALFFTVMTIAEGGGRRAVSHKLRDMYLPTLKANFMVWPLVQIINFRFMPIQFQLPFVSTVGIAWTAYLSLSNAAEEGEQKSAPSSPNIRLL</sequence>
<evidence type="ECO:0000256" key="11">
    <source>
        <dbReference type="ARBA" id="ARBA00023295"/>
    </source>
</evidence>
<dbReference type="InterPro" id="IPR029055">
    <property type="entry name" value="Ntn_hydrolases_N"/>
</dbReference>
<dbReference type="PANTHER" id="PTHR45937">
    <property type="entry name" value="ASPARAGINE SYNTHETASE DOMAIN-CONTAINING PROTEIN 1"/>
    <property type="match status" value="1"/>
</dbReference>
<dbReference type="SUPFAM" id="SSF56235">
    <property type="entry name" value="N-terminal nucleophile aminohydrolases (Ntn hydrolases)"/>
    <property type="match status" value="1"/>
</dbReference>
<evidence type="ECO:0000256" key="13">
    <source>
        <dbReference type="SAM" id="Phobius"/>
    </source>
</evidence>
<dbReference type="InterPro" id="IPR001962">
    <property type="entry name" value="Asn_synthase"/>
</dbReference>
<evidence type="ECO:0000256" key="9">
    <source>
        <dbReference type="ARBA" id="ARBA00022989"/>
    </source>
</evidence>
<dbReference type="GO" id="GO:0004066">
    <property type="term" value="F:asparagine synthase (glutamine-hydrolyzing) activity"/>
    <property type="evidence" value="ECO:0007669"/>
    <property type="project" value="InterPro"/>
</dbReference>
<evidence type="ECO:0000256" key="5">
    <source>
        <dbReference type="ARBA" id="ARBA00022692"/>
    </source>
</evidence>
<evidence type="ECO:0000256" key="7">
    <source>
        <dbReference type="ARBA" id="ARBA00022888"/>
    </source>
</evidence>
<keyword evidence="6 12" id="KW-0378">Hydrolase</keyword>
<comment type="subcellular location">
    <subcellularLocation>
        <location evidence="1">Membrane</location>
        <topology evidence="1">Multi-pass membrane protein</topology>
    </subcellularLocation>
</comment>
<comment type="catalytic activity">
    <reaction evidence="12">
        <text>The enzyme specifically hydrolyzes (1-&gt;4)-beta-D-galactosidic linkages in type I arabinogalactans.</text>
        <dbReference type="EC" id="3.2.1.89"/>
    </reaction>
</comment>
<evidence type="ECO:0000256" key="12">
    <source>
        <dbReference type="RuleBase" id="RU361192"/>
    </source>
</evidence>
<dbReference type="Gene3D" id="3.60.20.10">
    <property type="entry name" value="Glutamine Phosphoribosylpyrophosphate, subunit 1, domain 1"/>
    <property type="match status" value="1"/>
</dbReference>
<keyword evidence="8" id="KW-0315">Glutamine amidotransferase</keyword>
<dbReference type="InterPro" id="IPR011683">
    <property type="entry name" value="Glyco_hydro_53"/>
</dbReference>
<dbReference type="CDD" id="cd01991">
    <property type="entry name" value="Asn_synthase_B_C"/>
    <property type="match status" value="1"/>
</dbReference>
<dbReference type="InterPro" id="IPR014729">
    <property type="entry name" value="Rossmann-like_a/b/a_fold"/>
</dbReference>
<name>A0A8H4RMU8_9HELO</name>
<reference evidence="15 16" key="1">
    <citation type="submission" date="2020-03" db="EMBL/GenBank/DDBJ databases">
        <title>Draft Genome Sequence of Cudoniella acicularis.</title>
        <authorList>
            <person name="Buettner E."/>
            <person name="Kellner H."/>
        </authorList>
    </citation>
    <scope>NUCLEOTIDE SEQUENCE [LARGE SCALE GENOMIC DNA]</scope>
    <source>
        <strain evidence="15 16">DSM 108380</strain>
    </source>
</reference>
<dbReference type="AlphaFoldDB" id="A0A8H4RMU8"/>
<dbReference type="Pfam" id="PF07745">
    <property type="entry name" value="Glyco_hydro_53"/>
    <property type="match status" value="1"/>
</dbReference>
<evidence type="ECO:0000313" key="16">
    <source>
        <dbReference type="Proteomes" id="UP000566819"/>
    </source>
</evidence>
<dbReference type="InterPro" id="IPR017853">
    <property type="entry name" value="GH"/>
</dbReference>
<gene>
    <name evidence="15" type="ORF">G7Y89_g5663</name>
</gene>
<dbReference type="Gene3D" id="3.40.50.620">
    <property type="entry name" value="HUPs"/>
    <property type="match status" value="1"/>
</dbReference>
<proteinExistence type="inferred from homology"/>
<dbReference type="GO" id="GO:0031218">
    <property type="term" value="F:arabinogalactan endo-1,4-beta-galactosidase activity"/>
    <property type="evidence" value="ECO:0007669"/>
    <property type="project" value="UniProtKB-EC"/>
</dbReference>
<dbReference type="Proteomes" id="UP000566819">
    <property type="component" value="Unassembled WGS sequence"/>
</dbReference>
<comment type="similarity">
    <text evidence="2">Belongs to the peroxisomal membrane protein PXMP2/4 family.</text>
</comment>
<keyword evidence="5 13" id="KW-0812">Transmembrane</keyword>
<keyword evidence="9 13" id="KW-1133">Transmembrane helix</keyword>
<dbReference type="SUPFAM" id="SSF52402">
    <property type="entry name" value="Adenine nucleotide alpha hydrolases-like"/>
    <property type="match status" value="1"/>
</dbReference>
<keyword evidence="16" id="KW-1185">Reference proteome</keyword>
<evidence type="ECO:0000256" key="8">
    <source>
        <dbReference type="ARBA" id="ARBA00022962"/>
    </source>
</evidence>
<dbReference type="EC" id="3.2.1.89" evidence="12"/>
<dbReference type="Gene3D" id="3.20.20.80">
    <property type="entry name" value="Glycosidases"/>
    <property type="match status" value="1"/>
</dbReference>
<dbReference type="InterPro" id="IPR051857">
    <property type="entry name" value="Asn_synthetase_domain"/>
</dbReference>
<accession>A0A8H4RMU8</accession>
<keyword evidence="10 13" id="KW-0472">Membrane</keyword>
<evidence type="ECO:0000259" key="14">
    <source>
        <dbReference type="Pfam" id="PF00733"/>
    </source>
</evidence>
<protein>
    <recommendedName>
        <fullName evidence="12">Arabinogalactan endo-beta-1,4-galactanase</fullName>
        <ecNumber evidence="12">3.2.1.89</ecNumber>
    </recommendedName>
</protein>
<dbReference type="GO" id="GO:0016020">
    <property type="term" value="C:membrane"/>
    <property type="evidence" value="ECO:0007669"/>
    <property type="project" value="UniProtKB-SubCell"/>
</dbReference>
<dbReference type="OrthoDB" id="10252281at2759"/>
<keyword evidence="7" id="KW-0061">Asparagine biosynthesis</keyword>
<dbReference type="GO" id="GO:0006529">
    <property type="term" value="P:asparagine biosynthetic process"/>
    <property type="evidence" value="ECO:0007669"/>
    <property type="project" value="UniProtKB-KW"/>
</dbReference>
<evidence type="ECO:0000256" key="2">
    <source>
        <dbReference type="ARBA" id="ARBA00006824"/>
    </source>
</evidence>
<dbReference type="CDD" id="cd03766">
    <property type="entry name" value="Gn_AT_II_novel"/>
    <property type="match status" value="1"/>
</dbReference>
<keyword evidence="4" id="KW-0028">Amino-acid biosynthesis</keyword>